<evidence type="ECO:0000313" key="3">
    <source>
        <dbReference type="Proteomes" id="UP000729402"/>
    </source>
</evidence>
<gene>
    <name evidence="2" type="ORF">GUJ93_ZPchr0011g28688</name>
</gene>
<dbReference type="Proteomes" id="UP000729402">
    <property type="component" value="Unassembled WGS sequence"/>
</dbReference>
<keyword evidence="1" id="KW-0732">Signal</keyword>
<dbReference type="GO" id="GO:0009044">
    <property type="term" value="F:xylan 1,4-beta-xylosidase activity"/>
    <property type="evidence" value="ECO:0007669"/>
    <property type="project" value="InterPro"/>
</dbReference>
<keyword evidence="3" id="KW-1185">Reference proteome</keyword>
<dbReference type="AlphaFoldDB" id="A0A8J5WJE2"/>
<sequence>MASSSSLHLLVVLLAVASLISVASSNLNDDTGVSGTGKVYTKVCEPARFAALGLDMASFQYCNVSLPYADRVRDLIGWMTVKEKVGGLGDWTAGAPRIGLPAYKWWSEALHGLSTTGPTTRFDNLATPHLHSGTAAVYNATVFANVINSAASFNETLWKSIGQAYTKLDR</sequence>
<evidence type="ECO:0000256" key="1">
    <source>
        <dbReference type="SAM" id="SignalP"/>
    </source>
</evidence>
<dbReference type="InterPro" id="IPR044993">
    <property type="entry name" value="BXL"/>
</dbReference>
<reference evidence="2" key="2">
    <citation type="submission" date="2021-02" db="EMBL/GenBank/DDBJ databases">
        <authorList>
            <person name="Kimball J.A."/>
            <person name="Haas M.W."/>
            <person name="Macchietto M."/>
            <person name="Kono T."/>
            <person name="Duquette J."/>
            <person name="Shao M."/>
        </authorList>
    </citation>
    <scope>NUCLEOTIDE SEQUENCE</scope>
    <source>
        <tissue evidence="2">Fresh leaf tissue</tissue>
    </source>
</reference>
<dbReference type="GO" id="GO:0045493">
    <property type="term" value="P:xylan catabolic process"/>
    <property type="evidence" value="ECO:0007669"/>
    <property type="project" value="InterPro"/>
</dbReference>
<comment type="caution">
    <text evidence="2">The sequence shown here is derived from an EMBL/GenBank/DDBJ whole genome shotgun (WGS) entry which is preliminary data.</text>
</comment>
<feature type="chain" id="PRO_5035246850" evidence="1">
    <location>
        <begin position="26"/>
        <end position="170"/>
    </location>
</feature>
<protein>
    <submittedName>
        <fullName evidence="2">Uncharacterized protein</fullName>
    </submittedName>
</protein>
<accession>A0A8J5WJE2</accession>
<feature type="signal peptide" evidence="1">
    <location>
        <begin position="1"/>
        <end position="25"/>
    </location>
</feature>
<dbReference type="GO" id="GO:0031222">
    <property type="term" value="P:arabinan catabolic process"/>
    <property type="evidence" value="ECO:0007669"/>
    <property type="project" value="TreeGrafter"/>
</dbReference>
<dbReference type="GO" id="GO:0046556">
    <property type="term" value="F:alpha-L-arabinofuranosidase activity"/>
    <property type="evidence" value="ECO:0007669"/>
    <property type="project" value="TreeGrafter"/>
</dbReference>
<dbReference type="PANTHER" id="PTHR42721">
    <property type="entry name" value="SUGAR HYDROLASE-RELATED"/>
    <property type="match status" value="1"/>
</dbReference>
<dbReference type="EMBL" id="JAAALK010000081">
    <property type="protein sequence ID" value="KAG8090334.1"/>
    <property type="molecule type" value="Genomic_DNA"/>
</dbReference>
<name>A0A8J5WJE2_ZIZPA</name>
<dbReference type="OrthoDB" id="47059at2759"/>
<proteinExistence type="predicted"/>
<evidence type="ECO:0000313" key="2">
    <source>
        <dbReference type="EMBL" id="KAG8090334.1"/>
    </source>
</evidence>
<organism evidence="2 3">
    <name type="scientific">Zizania palustris</name>
    <name type="common">Northern wild rice</name>
    <dbReference type="NCBI Taxonomy" id="103762"/>
    <lineage>
        <taxon>Eukaryota</taxon>
        <taxon>Viridiplantae</taxon>
        <taxon>Streptophyta</taxon>
        <taxon>Embryophyta</taxon>
        <taxon>Tracheophyta</taxon>
        <taxon>Spermatophyta</taxon>
        <taxon>Magnoliopsida</taxon>
        <taxon>Liliopsida</taxon>
        <taxon>Poales</taxon>
        <taxon>Poaceae</taxon>
        <taxon>BOP clade</taxon>
        <taxon>Oryzoideae</taxon>
        <taxon>Oryzeae</taxon>
        <taxon>Zizaniinae</taxon>
        <taxon>Zizania</taxon>
    </lineage>
</organism>
<reference evidence="2" key="1">
    <citation type="journal article" date="2021" name="bioRxiv">
        <title>Whole Genome Assembly and Annotation of Northern Wild Rice, Zizania palustris L., Supports a Whole Genome Duplication in the Zizania Genus.</title>
        <authorList>
            <person name="Haas M."/>
            <person name="Kono T."/>
            <person name="Macchietto M."/>
            <person name="Millas R."/>
            <person name="McGilp L."/>
            <person name="Shao M."/>
            <person name="Duquette J."/>
            <person name="Hirsch C.N."/>
            <person name="Kimball J."/>
        </authorList>
    </citation>
    <scope>NUCLEOTIDE SEQUENCE</scope>
    <source>
        <tissue evidence="2">Fresh leaf tissue</tissue>
    </source>
</reference>
<dbReference type="PANTHER" id="PTHR42721:SF46">
    <property type="entry name" value="GLYCOSYL HYDROLASE FAMILY 3 C TERMINAL DOMAIN CONTAINING PROTEIN"/>
    <property type="match status" value="1"/>
</dbReference>